<dbReference type="Proteomes" id="UP000683925">
    <property type="component" value="Unassembled WGS sequence"/>
</dbReference>
<dbReference type="PANTHER" id="PTHR19920">
    <property type="entry name" value="WD40 PROTEIN CIAO1"/>
    <property type="match status" value="1"/>
</dbReference>
<accession>A0A8S1X7N3</accession>
<evidence type="ECO:0000313" key="3">
    <source>
        <dbReference type="Proteomes" id="UP000683925"/>
    </source>
</evidence>
<dbReference type="Pfam" id="PF00400">
    <property type="entry name" value="WD40"/>
    <property type="match status" value="1"/>
</dbReference>
<dbReference type="OrthoDB" id="538223at2759"/>
<protein>
    <recommendedName>
        <fullName evidence="4">WD40-repeat-containing domain</fullName>
    </recommendedName>
</protein>
<dbReference type="InterPro" id="IPR001680">
    <property type="entry name" value="WD40_rpt"/>
</dbReference>
<dbReference type="AlphaFoldDB" id="A0A8S1X7N3"/>
<sequence>MVIGFKKGKLQLKKKDLLQWHTIQEIQLTSQIRDIHLNLEENQIVVEVQPKIIIIEKKNQRNEETWVVVQEINIDESFRNVIFVNDKTFAVKLCNIRKWMLFQQKNQCQFAHKRNIIIYGANEDLLYILEKYHEGQIRNPDKSNCFLNLEFQIDGTYLSLKDKQQYIQQFYPSGLQNDNYIQGEYFFGQDFRENQIIVGKYKQLFIEYKIVKSITFPQNEHYQIMTIKSDNQILVLGFNNQIKVFKLEDSTVTLIQVLNHHTDNVDSLLFQKTENSFISGSSDKSIKIWSWDQVGKIYQCQQILQSLVKPKSTGFRWSELNLIMGIKKILLVVKIEFLF</sequence>
<keyword evidence="3" id="KW-1185">Reference proteome</keyword>
<evidence type="ECO:0000313" key="2">
    <source>
        <dbReference type="EMBL" id="CAD8194896.1"/>
    </source>
</evidence>
<dbReference type="PROSITE" id="PS50082">
    <property type="entry name" value="WD_REPEATS_2"/>
    <property type="match status" value="1"/>
</dbReference>
<dbReference type="PANTHER" id="PTHR19920:SF0">
    <property type="entry name" value="CYTOSOLIC IRON-SULFUR PROTEIN ASSEMBLY PROTEIN CIAO1-RELATED"/>
    <property type="match status" value="1"/>
</dbReference>
<organism evidence="2 3">
    <name type="scientific">Paramecium octaurelia</name>
    <dbReference type="NCBI Taxonomy" id="43137"/>
    <lineage>
        <taxon>Eukaryota</taxon>
        <taxon>Sar</taxon>
        <taxon>Alveolata</taxon>
        <taxon>Ciliophora</taxon>
        <taxon>Intramacronucleata</taxon>
        <taxon>Oligohymenophorea</taxon>
        <taxon>Peniculida</taxon>
        <taxon>Parameciidae</taxon>
        <taxon>Paramecium</taxon>
    </lineage>
</organism>
<comment type="caution">
    <text evidence="2">The sequence shown here is derived from an EMBL/GenBank/DDBJ whole genome shotgun (WGS) entry which is preliminary data.</text>
</comment>
<reference evidence="2" key="1">
    <citation type="submission" date="2021-01" db="EMBL/GenBank/DDBJ databases">
        <authorList>
            <consortium name="Genoscope - CEA"/>
            <person name="William W."/>
        </authorList>
    </citation>
    <scope>NUCLEOTIDE SEQUENCE</scope>
</reference>
<gene>
    <name evidence="2" type="ORF">POCTA_138.1.T1080005</name>
</gene>
<proteinExistence type="predicted"/>
<feature type="repeat" description="WD" evidence="1">
    <location>
        <begin position="258"/>
        <end position="290"/>
    </location>
</feature>
<evidence type="ECO:0000256" key="1">
    <source>
        <dbReference type="PROSITE-ProRule" id="PRU00221"/>
    </source>
</evidence>
<name>A0A8S1X7N3_PAROT</name>
<evidence type="ECO:0008006" key="4">
    <source>
        <dbReference type="Google" id="ProtNLM"/>
    </source>
</evidence>
<keyword evidence="1" id="KW-0853">WD repeat</keyword>
<dbReference type="PROSITE" id="PS50294">
    <property type="entry name" value="WD_REPEATS_REGION"/>
    <property type="match status" value="1"/>
</dbReference>
<dbReference type="GO" id="GO:0097361">
    <property type="term" value="C:cytosolic [4Fe-4S] assembly targeting complex"/>
    <property type="evidence" value="ECO:0007669"/>
    <property type="project" value="TreeGrafter"/>
</dbReference>
<dbReference type="GO" id="GO:0016226">
    <property type="term" value="P:iron-sulfur cluster assembly"/>
    <property type="evidence" value="ECO:0007669"/>
    <property type="project" value="TreeGrafter"/>
</dbReference>
<dbReference type="SMART" id="SM00320">
    <property type="entry name" value="WD40"/>
    <property type="match status" value="1"/>
</dbReference>
<dbReference type="EMBL" id="CAJJDP010000108">
    <property type="protein sequence ID" value="CAD8194896.1"/>
    <property type="molecule type" value="Genomic_DNA"/>
</dbReference>